<feature type="chain" id="PRO_5004081626" evidence="5">
    <location>
        <begin position="21"/>
        <end position="371"/>
    </location>
</feature>
<dbReference type="OrthoDB" id="5505971at2"/>
<organism evidence="7 8">
    <name type="scientific">Cesiribacter andamanensis AMV16</name>
    <dbReference type="NCBI Taxonomy" id="1279009"/>
    <lineage>
        <taxon>Bacteria</taxon>
        <taxon>Pseudomonadati</taxon>
        <taxon>Bacteroidota</taxon>
        <taxon>Cytophagia</taxon>
        <taxon>Cytophagales</taxon>
        <taxon>Cesiribacteraceae</taxon>
        <taxon>Cesiribacter</taxon>
    </lineage>
</organism>
<feature type="domain" description="Secretin/TonB short N-terminal" evidence="6">
    <location>
        <begin position="49"/>
        <end position="100"/>
    </location>
</feature>
<keyword evidence="1" id="KW-0813">Transport</keyword>
<dbReference type="AlphaFoldDB" id="M7MW32"/>
<dbReference type="EMBL" id="AODQ01000220">
    <property type="protein sequence ID" value="EMR00648.1"/>
    <property type="molecule type" value="Genomic_DNA"/>
</dbReference>
<dbReference type="SMART" id="SM00965">
    <property type="entry name" value="STN"/>
    <property type="match status" value="1"/>
</dbReference>
<dbReference type="InterPro" id="IPR025665">
    <property type="entry name" value="Beta-barrel_OMP_2"/>
</dbReference>
<evidence type="ECO:0000313" key="7">
    <source>
        <dbReference type="EMBL" id="EMR00648.1"/>
    </source>
</evidence>
<evidence type="ECO:0000256" key="4">
    <source>
        <dbReference type="SAM" id="MobiDB-lite"/>
    </source>
</evidence>
<comment type="caution">
    <text evidence="7">The sequence shown here is derived from an EMBL/GenBank/DDBJ whole genome shotgun (WGS) entry which is preliminary data.</text>
</comment>
<dbReference type="Pfam" id="PF13568">
    <property type="entry name" value="OMP_b-brl_2"/>
    <property type="match status" value="1"/>
</dbReference>
<dbReference type="RefSeq" id="WP_009197606.1">
    <property type="nucleotide sequence ID" value="NZ_AODQ01000220.1"/>
</dbReference>
<dbReference type="STRING" id="1279009.ADICEAN_04232"/>
<reference evidence="7 8" key="1">
    <citation type="journal article" date="2013" name="Genome Announc.">
        <title>Draft Genome Sequence of Cesiribacter andamanensis Strain AMV16T, Isolated from a Soil Sample from a Mud Volcano in the Andaman Islands, India.</title>
        <authorList>
            <person name="Shivaji S."/>
            <person name="Ara S."/>
            <person name="Begum Z."/>
            <person name="Srinivas T.N."/>
            <person name="Singh A."/>
            <person name="Kumar Pinnaka A."/>
        </authorList>
    </citation>
    <scope>NUCLEOTIDE SEQUENCE [LARGE SCALE GENOMIC DNA]</scope>
    <source>
        <strain evidence="7 8">AMV16</strain>
    </source>
</reference>
<keyword evidence="8" id="KW-1185">Reference proteome</keyword>
<feature type="region of interest" description="Disordered" evidence="4">
    <location>
        <begin position="103"/>
        <end position="124"/>
    </location>
</feature>
<feature type="signal peptide" evidence="5">
    <location>
        <begin position="1"/>
        <end position="20"/>
    </location>
</feature>
<evidence type="ECO:0000259" key="6">
    <source>
        <dbReference type="SMART" id="SM00965"/>
    </source>
</evidence>
<name>M7MW32_9BACT</name>
<gene>
    <name evidence="7" type="ORF">ADICEAN_04232</name>
</gene>
<dbReference type="Pfam" id="PF16344">
    <property type="entry name" value="FecR_C"/>
    <property type="match status" value="1"/>
</dbReference>
<dbReference type="Gene3D" id="3.55.50.30">
    <property type="match status" value="1"/>
</dbReference>
<proteinExistence type="predicted"/>
<sequence>MKRAVSLYAALLISLTPLSAQDLRQRVSLRFSAQPLEAVLQQISERYQVRFSYGDHPSALQTRISLEVKEEPLQRVLHLLLKQAGLTYKVIGGTVVLREQIGEVPPSPASPQASPPQSTVAESASRYPIPEILPGLQKRVADFRPAQPGMVLRLPEPVKLDHTLEPLPAKPRSAYTLAPVFSLDLAQYSLESEYPLNQELHPRLGLSAGLAGYRKLGPSLEGEVLLLYRTRGYTLRYLHNRADVPLGIPVKTEVGLAYLELPLGLQMGLWQHGLLQVQGTLGVSGSYLLDSREWTLLDDGRMFDTGSMQLQSLSPFLWALRGGAKLSYTMSRRVLLFAGPTYQYTGSKLKRGTQQIRLMELSIRSGIQFRL</sequence>
<keyword evidence="2" id="KW-0472">Membrane</keyword>
<evidence type="ECO:0000256" key="3">
    <source>
        <dbReference type="ARBA" id="ARBA00023237"/>
    </source>
</evidence>
<evidence type="ECO:0000256" key="1">
    <source>
        <dbReference type="ARBA" id="ARBA00022448"/>
    </source>
</evidence>
<protein>
    <submittedName>
        <fullName evidence="7">Type II secretory pathway, component HofQ</fullName>
    </submittedName>
</protein>
<keyword evidence="5" id="KW-0732">Signal</keyword>
<evidence type="ECO:0000313" key="8">
    <source>
        <dbReference type="Proteomes" id="UP000011910"/>
    </source>
</evidence>
<dbReference type="GO" id="GO:0019867">
    <property type="term" value="C:outer membrane"/>
    <property type="evidence" value="ECO:0007669"/>
    <property type="project" value="InterPro"/>
</dbReference>
<keyword evidence="3" id="KW-0998">Cell outer membrane</keyword>
<dbReference type="InterPro" id="IPR032508">
    <property type="entry name" value="FecR_C"/>
</dbReference>
<dbReference type="eggNOG" id="COG1629">
    <property type="taxonomic scope" value="Bacteria"/>
</dbReference>
<dbReference type="Proteomes" id="UP000011910">
    <property type="component" value="Unassembled WGS sequence"/>
</dbReference>
<dbReference type="InterPro" id="IPR011662">
    <property type="entry name" value="Secretin/TonB_short_N"/>
</dbReference>
<evidence type="ECO:0000256" key="2">
    <source>
        <dbReference type="ARBA" id="ARBA00023136"/>
    </source>
</evidence>
<accession>M7MW32</accession>
<evidence type="ECO:0000256" key="5">
    <source>
        <dbReference type="SAM" id="SignalP"/>
    </source>
</evidence>